<dbReference type="InterPro" id="IPR001387">
    <property type="entry name" value="Cro/C1-type_HTH"/>
</dbReference>
<dbReference type="Pfam" id="PF13443">
    <property type="entry name" value="HTH_26"/>
    <property type="match status" value="1"/>
</dbReference>
<dbReference type="PROSITE" id="PS50943">
    <property type="entry name" value="HTH_CROC1"/>
    <property type="match status" value="1"/>
</dbReference>
<dbReference type="InterPro" id="IPR010982">
    <property type="entry name" value="Lambda_DNA-bd_dom_sf"/>
</dbReference>
<dbReference type="EMBL" id="JAPTNE010000053">
    <property type="protein sequence ID" value="MCZ0810056.1"/>
    <property type="molecule type" value="Genomic_DNA"/>
</dbReference>
<comment type="caution">
    <text evidence="2">The sequence shown here is derived from an EMBL/GenBank/DDBJ whole genome shotgun (WGS) entry which is preliminary data.</text>
</comment>
<dbReference type="GO" id="GO:0003677">
    <property type="term" value="F:DNA binding"/>
    <property type="evidence" value="ECO:0007669"/>
    <property type="project" value="InterPro"/>
</dbReference>
<dbReference type="Gene3D" id="1.10.260.40">
    <property type="entry name" value="lambda repressor-like DNA-binding domains"/>
    <property type="match status" value="1"/>
</dbReference>
<organism evidence="2 3">
    <name type="scientific">Brevibacillus laterosporus</name>
    <name type="common">Bacillus laterosporus</name>
    <dbReference type="NCBI Taxonomy" id="1465"/>
    <lineage>
        <taxon>Bacteria</taxon>
        <taxon>Bacillati</taxon>
        <taxon>Bacillota</taxon>
        <taxon>Bacilli</taxon>
        <taxon>Bacillales</taxon>
        <taxon>Paenibacillaceae</taxon>
        <taxon>Brevibacillus</taxon>
    </lineage>
</organism>
<accession>A0AAP3DLI5</accession>
<dbReference type="RefSeq" id="WP_239210237.1">
    <property type="nucleotide sequence ID" value="NZ_JAKRCY010000023.1"/>
</dbReference>
<evidence type="ECO:0000259" key="1">
    <source>
        <dbReference type="PROSITE" id="PS50943"/>
    </source>
</evidence>
<sequence>MIRCRLGDIMQERGYLNKDVVEKTGISRNTITSLSANATKQVHYDTINALCKGLGVLPADLFEYIDDEEKK</sequence>
<dbReference type="AlphaFoldDB" id="A0AAP3DLI5"/>
<dbReference type="SUPFAM" id="SSF47413">
    <property type="entry name" value="lambda repressor-like DNA-binding domains"/>
    <property type="match status" value="1"/>
</dbReference>
<reference evidence="2" key="1">
    <citation type="submission" date="2022-09" db="EMBL/GenBank/DDBJ databases">
        <title>Genome analysis and characterization of larvicidal activity of Brevibacillus strains.</title>
        <authorList>
            <person name="Patrusheva E.V."/>
            <person name="Izotova A.O."/>
            <person name="Toshchakov S.V."/>
            <person name="Sineoky S.P."/>
        </authorList>
    </citation>
    <scope>NUCLEOTIDE SEQUENCE</scope>
    <source>
        <strain evidence="2">VKPM_B-13247</strain>
    </source>
</reference>
<evidence type="ECO:0000313" key="2">
    <source>
        <dbReference type="EMBL" id="MCZ0810056.1"/>
    </source>
</evidence>
<feature type="domain" description="HTH cro/C1-type" evidence="1">
    <location>
        <begin position="18"/>
        <end position="61"/>
    </location>
</feature>
<dbReference type="CDD" id="cd00093">
    <property type="entry name" value="HTH_XRE"/>
    <property type="match status" value="1"/>
</dbReference>
<gene>
    <name evidence="2" type="ORF">O0554_24750</name>
</gene>
<protein>
    <submittedName>
        <fullName evidence="2">Helix-turn-helix transcriptional regulator</fullName>
    </submittedName>
</protein>
<dbReference type="Proteomes" id="UP001077662">
    <property type="component" value="Unassembled WGS sequence"/>
</dbReference>
<name>A0AAP3DLI5_BRELA</name>
<evidence type="ECO:0000313" key="3">
    <source>
        <dbReference type="Proteomes" id="UP001077662"/>
    </source>
</evidence>
<proteinExistence type="predicted"/>